<evidence type="ECO:0000313" key="1">
    <source>
        <dbReference type="EMBL" id="KAL2528018.1"/>
    </source>
</evidence>
<keyword evidence="2" id="KW-1185">Reference proteome</keyword>
<evidence type="ECO:0000313" key="2">
    <source>
        <dbReference type="Proteomes" id="UP001604277"/>
    </source>
</evidence>
<dbReference type="EMBL" id="JBFOLJ010000006">
    <property type="protein sequence ID" value="KAL2528018.1"/>
    <property type="molecule type" value="Genomic_DNA"/>
</dbReference>
<organism evidence="1 2">
    <name type="scientific">Forsythia ovata</name>
    <dbReference type="NCBI Taxonomy" id="205694"/>
    <lineage>
        <taxon>Eukaryota</taxon>
        <taxon>Viridiplantae</taxon>
        <taxon>Streptophyta</taxon>
        <taxon>Embryophyta</taxon>
        <taxon>Tracheophyta</taxon>
        <taxon>Spermatophyta</taxon>
        <taxon>Magnoliopsida</taxon>
        <taxon>eudicotyledons</taxon>
        <taxon>Gunneridae</taxon>
        <taxon>Pentapetalae</taxon>
        <taxon>asterids</taxon>
        <taxon>lamiids</taxon>
        <taxon>Lamiales</taxon>
        <taxon>Oleaceae</taxon>
        <taxon>Forsythieae</taxon>
        <taxon>Forsythia</taxon>
    </lineage>
</organism>
<reference evidence="2" key="1">
    <citation type="submission" date="2024-07" db="EMBL/GenBank/DDBJ databases">
        <title>Two chromosome-level genome assemblies of Korean endemic species Abeliophyllum distichum and Forsythia ovata (Oleaceae).</title>
        <authorList>
            <person name="Jang H."/>
        </authorList>
    </citation>
    <scope>NUCLEOTIDE SEQUENCE [LARGE SCALE GENOMIC DNA]</scope>
</reference>
<dbReference type="Proteomes" id="UP001604277">
    <property type="component" value="Unassembled WGS sequence"/>
</dbReference>
<gene>
    <name evidence="1" type="ORF">Fot_20619</name>
</gene>
<proteinExistence type="predicted"/>
<accession>A0ABD1UUB5</accession>
<dbReference type="AlphaFoldDB" id="A0ABD1UUB5"/>
<name>A0ABD1UUB5_9LAMI</name>
<comment type="caution">
    <text evidence="1">The sequence shown here is derived from an EMBL/GenBank/DDBJ whole genome shotgun (WGS) entry which is preliminary data.</text>
</comment>
<protein>
    <submittedName>
        <fullName evidence="1">Uncharacterized protein</fullName>
    </submittedName>
</protein>
<sequence>MWPKIILLPLEVQKKSYSKQKEETKCLIVRLRNFINPEDNHLTNFFKAVPELASAEGLRNFKNRLRMSRSTSEYPSTPQTTLRFLYQELTTRFRDVKDLTHPSSL</sequence>